<accession>A0A9P6C3G7</accession>
<feature type="domain" description="Tetrahydrofolate dehydrogenase/cyclohydrolase catalytic" evidence="2">
    <location>
        <begin position="42"/>
        <end position="144"/>
    </location>
</feature>
<evidence type="ECO:0000313" key="3">
    <source>
        <dbReference type="EMBL" id="KAF9450681.1"/>
    </source>
</evidence>
<comment type="caution">
    <text evidence="3">The sequence shown here is derived from an EMBL/GenBank/DDBJ whole genome shotgun (WGS) entry which is preliminary data.</text>
</comment>
<dbReference type="EMBL" id="MU151100">
    <property type="protein sequence ID" value="KAF9450681.1"/>
    <property type="molecule type" value="Genomic_DNA"/>
</dbReference>
<feature type="region of interest" description="Disordered" evidence="1">
    <location>
        <begin position="1"/>
        <end position="37"/>
    </location>
</feature>
<protein>
    <recommendedName>
        <fullName evidence="2">Tetrahydrofolate dehydrogenase/cyclohydrolase catalytic domain-containing protein</fullName>
    </recommendedName>
</protein>
<dbReference type="GO" id="GO:0004488">
    <property type="term" value="F:methylenetetrahydrofolate dehydrogenase (NADP+) activity"/>
    <property type="evidence" value="ECO:0007669"/>
    <property type="project" value="InterPro"/>
</dbReference>
<proteinExistence type="predicted"/>
<evidence type="ECO:0000256" key="1">
    <source>
        <dbReference type="SAM" id="MobiDB-lite"/>
    </source>
</evidence>
<dbReference type="OrthoDB" id="41403at2759"/>
<name>A0A9P6C3G7_9AGAR</name>
<dbReference type="InterPro" id="IPR046346">
    <property type="entry name" value="Aminoacid_DH-like_N_sf"/>
</dbReference>
<dbReference type="Gene3D" id="3.40.50.10860">
    <property type="entry name" value="Leucine Dehydrogenase, chain A, domain 1"/>
    <property type="match status" value="1"/>
</dbReference>
<evidence type="ECO:0000313" key="4">
    <source>
        <dbReference type="Proteomes" id="UP000807342"/>
    </source>
</evidence>
<feature type="non-terminal residue" evidence="3">
    <location>
        <position position="179"/>
    </location>
</feature>
<organism evidence="3 4">
    <name type="scientific">Macrolepiota fuliginosa MF-IS2</name>
    <dbReference type="NCBI Taxonomy" id="1400762"/>
    <lineage>
        <taxon>Eukaryota</taxon>
        <taxon>Fungi</taxon>
        <taxon>Dikarya</taxon>
        <taxon>Basidiomycota</taxon>
        <taxon>Agaricomycotina</taxon>
        <taxon>Agaricomycetes</taxon>
        <taxon>Agaricomycetidae</taxon>
        <taxon>Agaricales</taxon>
        <taxon>Agaricineae</taxon>
        <taxon>Agaricaceae</taxon>
        <taxon>Macrolepiota</taxon>
    </lineage>
</organism>
<gene>
    <name evidence="3" type="ORF">P691DRAFT_809959</name>
</gene>
<dbReference type="Pfam" id="PF00763">
    <property type="entry name" value="THF_DHG_CYH"/>
    <property type="match status" value="1"/>
</dbReference>
<keyword evidence="4" id="KW-1185">Reference proteome</keyword>
<dbReference type="InterPro" id="IPR020630">
    <property type="entry name" value="THF_DH/CycHdrlase_cat_dom"/>
</dbReference>
<dbReference type="SUPFAM" id="SSF53223">
    <property type="entry name" value="Aminoacid dehydrogenase-like, N-terminal domain"/>
    <property type="match status" value="1"/>
</dbReference>
<dbReference type="AlphaFoldDB" id="A0A9P6C3G7"/>
<reference evidence="3" key="1">
    <citation type="submission" date="2020-11" db="EMBL/GenBank/DDBJ databases">
        <authorList>
            <consortium name="DOE Joint Genome Institute"/>
            <person name="Ahrendt S."/>
            <person name="Riley R."/>
            <person name="Andreopoulos W."/>
            <person name="Labutti K."/>
            <person name="Pangilinan J."/>
            <person name="Ruiz-Duenas F.J."/>
            <person name="Barrasa J.M."/>
            <person name="Sanchez-Garcia M."/>
            <person name="Camarero S."/>
            <person name="Miyauchi S."/>
            <person name="Serrano A."/>
            <person name="Linde D."/>
            <person name="Babiker R."/>
            <person name="Drula E."/>
            <person name="Ayuso-Fernandez I."/>
            <person name="Pacheco R."/>
            <person name="Padilla G."/>
            <person name="Ferreira P."/>
            <person name="Barriuso J."/>
            <person name="Kellner H."/>
            <person name="Castanera R."/>
            <person name="Alfaro M."/>
            <person name="Ramirez L."/>
            <person name="Pisabarro A.G."/>
            <person name="Kuo A."/>
            <person name="Tritt A."/>
            <person name="Lipzen A."/>
            <person name="He G."/>
            <person name="Yan M."/>
            <person name="Ng V."/>
            <person name="Cullen D."/>
            <person name="Martin F."/>
            <person name="Rosso M.-N."/>
            <person name="Henrissat B."/>
            <person name="Hibbett D."/>
            <person name="Martinez A.T."/>
            <person name="Grigoriev I.V."/>
        </authorList>
    </citation>
    <scope>NUCLEOTIDE SEQUENCE</scope>
    <source>
        <strain evidence="3">MF-IS2</strain>
    </source>
</reference>
<dbReference type="Proteomes" id="UP000807342">
    <property type="component" value="Unassembled WGS sequence"/>
</dbReference>
<evidence type="ECO:0000259" key="2">
    <source>
        <dbReference type="Pfam" id="PF00763"/>
    </source>
</evidence>
<sequence>MAESTTTSTPSQTTASTPTTTAPAPAPAPAVTTTAEPKGLLLKADAIANQFRAEVQSSLGRAERKPKLVGILATSSAPSKSYAEFTRRQCEELGFEFVLRKVGAALNSVGEGGGGGEVLGEGEGVEEAIVEANEDGSVDGIMVSVVCLFWGLGGWLSELCVCRCIFRFLERSRFVFLVL</sequence>